<dbReference type="InterPro" id="IPR036637">
    <property type="entry name" value="Phosphohistidine_dom_sf"/>
</dbReference>
<dbReference type="PANTHER" id="PTHR22931">
    <property type="entry name" value="PHOSPHOENOLPYRUVATE DIKINASE-RELATED"/>
    <property type="match status" value="1"/>
</dbReference>
<dbReference type="EMBL" id="CP059165">
    <property type="protein sequence ID" value="QLL09829.1"/>
    <property type="molecule type" value="Genomic_DNA"/>
</dbReference>
<reference evidence="4" key="2">
    <citation type="submission" date="2020-07" db="EMBL/GenBank/DDBJ databases">
        <authorList>
            <person name="Yu X."/>
        </authorList>
    </citation>
    <scope>NUCLEOTIDE SEQUENCE [LARGE SCALE GENOMIC DNA]</scope>
    <source>
        <strain evidence="4">24T</strain>
    </source>
</reference>
<dbReference type="InterPro" id="IPR013815">
    <property type="entry name" value="ATP_grasp_subdomain_1"/>
</dbReference>
<sequence>MLGTSSRIRVRREEDRVASSTSAVRAETSDSGHPAEQLVVRIDGDSVHPRMLVGGKAHGLSKIRRAGLPTPPAFTVTVDACRQYFEAPDDLMDRLWPQIRDGLAWLESESGHTFGRGPVPLLVSVRSGAPASMPGMMDTVLNLGINDEVERVLADRCGAEFARDTHRRFRDLFRQVVAPPGGIVPVDPYAQLRAAVTAVFDSWNSPRAVSYRRHHNLEGKMAGTAVTVQAMVFGNLDEQSGTGVLFSRNPLTGQAKPFGEWLARGQGEDVVSGKFDPLPLSALGEQHPEIHGQLLQAASWLEIEGADVQDIEFTVESGRLYLLQTRAAKRSARAAVTIAVALQQEGLISINEALSRVTAAQLDVLLTPVIEPAARAGATVVASGLAACPGVGAGRVVADSDSAEDAADDDEDVVLARETTSPDDVGGMIAARAIITEQGGATSHAAVVSRELQTPCVVGCGRGSLRALVGTDVTVDGAEGLVYSGLLPLTQPSEDSDPEMAMLLSWARSRSPVRVVQRDAANSAVPRVDHRDAATVWQALEAGESMVAAEHPLPVLLMILERTRNAAGALG</sequence>
<dbReference type="Gene3D" id="3.30.470.20">
    <property type="entry name" value="ATP-grasp fold, B domain"/>
    <property type="match status" value="1"/>
</dbReference>
<dbReference type="GO" id="GO:0005524">
    <property type="term" value="F:ATP binding"/>
    <property type="evidence" value="ECO:0007669"/>
    <property type="project" value="InterPro"/>
</dbReference>
<dbReference type="GO" id="GO:0050242">
    <property type="term" value="F:pyruvate, phosphate dikinase activity"/>
    <property type="evidence" value="ECO:0007669"/>
    <property type="project" value="UniProtKB-EC"/>
</dbReference>
<dbReference type="SUPFAM" id="SSF56059">
    <property type="entry name" value="Glutathione synthetase ATP-binding domain-like"/>
    <property type="match status" value="1"/>
</dbReference>
<name>A0A7D6E2P4_9MYCO</name>
<reference evidence="4" key="1">
    <citation type="submission" date="2020-07" db="EMBL/GenBank/DDBJ databases">
        <title>Description of Mycobacterium gordonae subsp. intergordonae subsp.nov. and Mycobacterium gordonae subsp. gordonae subsp. nov.</title>
        <authorList>
            <person name="Huang H."/>
        </authorList>
    </citation>
    <scope>NUCLEOTIDE SEQUENCE [LARGE SCALE GENOMIC DNA]</scope>
    <source>
        <strain evidence="4">24T</strain>
    </source>
</reference>
<feature type="region of interest" description="Disordered" evidence="1">
    <location>
        <begin position="1"/>
        <end position="35"/>
    </location>
</feature>
<dbReference type="Pfam" id="PF00391">
    <property type="entry name" value="PEP-utilizers"/>
    <property type="match status" value="1"/>
</dbReference>
<dbReference type="SUPFAM" id="SSF52009">
    <property type="entry name" value="Phosphohistidine domain"/>
    <property type="match status" value="1"/>
</dbReference>
<organism evidence="4 5">
    <name type="scientific">Mycobacterium vicinigordonae</name>
    <dbReference type="NCBI Taxonomy" id="1719132"/>
    <lineage>
        <taxon>Bacteria</taxon>
        <taxon>Bacillati</taxon>
        <taxon>Actinomycetota</taxon>
        <taxon>Actinomycetes</taxon>
        <taxon>Mycobacteriales</taxon>
        <taxon>Mycobacteriaceae</taxon>
        <taxon>Mycobacterium</taxon>
    </lineage>
</organism>
<feature type="domain" description="PEP-utilising enzyme mobile" evidence="2">
    <location>
        <begin position="411"/>
        <end position="480"/>
    </location>
</feature>
<dbReference type="InterPro" id="IPR010121">
    <property type="entry name" value="Pyruvate_phosphate_dikinase"/>
</dbReference>
<dbReference type="Gene3D" id="3.30.1490.20">
    <property type="entry name" value="ATP-grasp fold, A domain"/>
    <property type="match status" value="2"/>
</dbReference>
<dbReference type="EC" id="2.7.9.1" evidence="4"/>
<proteinExistence type="predicted"/>
<dbReference type="PROSITE" id="PS00370">
    <property type="entry name" value="PEP_ENZYMES_PHOS_SITE"/>
    <property type="match status" value="1"/>
</dbReference>
<evidence type="ECO:0000256" key="1">
    <source>
        <dbReference type="SAM" id="MobiDB-lite"/>
    </source>
</evidence>
<keyword evidence="5" id="KW-1185">Reference proteome</keyword>
<keyword evidence="4" id="KW-0808">Transferase</keyword>
<keyword evidence="4" id="KW-0418">Kinase</keyword>
<evidence type="ECO:0000259" key="3">
    <source>
        <dbReference type="Pfam" id="PF01326"/>
    </source>
</evidence>
<gene>
    <name evidence="4" type="ORF">H0P51_13810</name>
</gene>
<evidence type="ECO:0000313" key="4">
    <source>
        <dbReference type="EMBL" id="QLL09829.1"/>
    </source>
</evidence>
<keyword evidence="4" id="KW-0670">Pyruvate</keyword>
<dbReference type="InterPro" id="IPR002192">
    <property type="entry name" value="PPDK_AMP/ATP-bd"/>
</dbReference>
<dbReference type="KEGG" id="mgor:H0P51_13810"/>
<dbReference type="Gene3D" id="3.50.30.10">
    <property type="entry name" value="Phosphohistidine domain"/>
    <property type="match status" value="1"/>
</dbReference>
<protein>
    <submittedName>
        <fullName evidence="4">Pyruvate, phosphate dikinase</fullName>
        <ecNumber evidence="4">2.7.9.1</ecNumber>
    </submittedName>
</protein>
<dbReference type="Pfam" id="PF01326">
    <property type="entry name" value="PPDK_N"/>
    <property type="match status" value="2"/>
</dbReference>
<dbReference type="PANTHER" id="PTHR22931:SF9">
    <property type="entry name" value="PYRUVATE, PHOSPHATE DIKINASE 1, CHLOROPLASTIC"/>
    <property type="match status" value="1"/>
</dbReference>
<dbReference type="Proteomes" id="UP000510682">
    <property type="component" value="Chromosome"/>
</dbReference>
<evidence type="ECO:0000259" key="2">
    <source>
        <dbReference type="Pfam" id="PF00391"/>
    </source>
</evidence>
<dbReference type="GO" id="GO:0016301">
    <property type="term" value="F:kinase activity"/>
    <property type="evidence" value="ECO:0007669"/>
    <property type="project" value="UniProtKB-KW"/>
</dbReference>
<dbReference type="NCBIfam" id="NF004531">
    <property type="entry name" value="PRK05878.1"/>
    <property type="match status" value="1"/>
</dbReference>
<feature type="domain" description="Pyruvate phosphate dikinase AMP/ATP-binding" evidence="3">
    <location>
        <begin position="52"/>
        <end position="89"/>
    </location>
</feature>
<accession>A0A7D6E2P4</accession>
<dbReference type="Gene3D" id="1.10.189.10">
    <property type="entry name" value="Pyruvate Phosphate Dikinase, domain 2"/>
    <property type="match status" value="1"/>
</dbReference>
<dbReference type="AlphaFoldDB" id="A0A7D6E2P4"/>
<dbReference type="InterPro" id="IPR018274">
    <property type="entry name" value="PEP_util_AS"/>
</dbReference>
<evidence type="ECO:0000313" key="5">
    <source>
        <dbReference type="Proteomes" id="UP000510682"/>
    </source>
</evidence>
<feature type="domain" description="Pyruvate phosphate dikinase AMP/ATP-binding" evidence="3">
    <location>
        <begin position="103"/>
        <end position="277"/>
    </location>
</feature>
<dbReference type="InterPro" id="IPR008279">
    <property type="entry name" value="PEP-util_enz_mobile_dom"/>
</dbReference>